<keyword evidence="1" id="KW-0159">Chromosome partition</keyword>
<dbReference type="InterPro" id="IPR010998">
    <property type="entry name" value="Integrase_recombinase_N"/>
</dbReference>
<dbReference type="Pfam" id="PF00589">
    <property type="entry name" value="Phage_integrase"/>
    <property type="match status" value="1"/>
</dbReference>
<dbReference type="InterPro" id="IPR013762">
    <property type="entry name" value="Integrase-like_cat_sf"/>
</dbReference>
<evidence type="ECO:0000259" key="6">
    <source>
        <dbReference type="PROSITE" id="PS51898"/>
    </source>
</evidence>
<dbReference type="Gene3D" id="1.10.443.10">
    <property type="entry name" value="Intergrase catalytic core"/>
    <property type="match status" value="1"/>
</dbReference>
<dbReference type="GO" id="GO:0015074">
    <property type="term" value="P:DNA integration"/>
    <property type="evidence" value="ECO:0007669"/>
    <property type="project" value="UniProtKB-KW"/>
</dbReference>
<comment type="caution">
    <text evidence="8">The sequence shown here is derived from an EMBL/GenBank/DDBJ whole genome shotgun (WGS) entry which is preliminary data.</text>
</comment>
<name>A0A7C5L3P1_AQUAO</name>
<evidence type="ECO:0000256" key="2">
    <source>
        <dbReference type="ARBA" id="ARBA00022908"/>
    </source>
</evidence>
<protein>
    <submittedName>
        <fullName evidence="8">Integrase</fullName>
    </submittedName>
</protein>
<dbReference type="Pfam" id="PF02899">
    <property type="entry name" value="Phage_int_SAM_1"/>
    <property type="match status" value="1"/>
</dbReference>
<dbReference type="GO" id="GO:0007059">
    <property type="term" value="P:chromosome segregation"/>
    <property type="evidence" value="ECO:0007669"/>
    <property type="project" value="UniProtKB-KW"/>
</dbReference>
<feature type="domain" description="Core-binding (CB)" evidence="7">
    <location>
        <begin position="1"/>
        <end position="79"/>
    </location>
</feature>
<evidence type="ECO:0000256" key="4">
    <source>
        <dbReference type="ARBA" id="ARBA00023172"/>
    </source>
</evidence>
<dbReference type="InterPro" id="IPR011010">
    <property type="entry name" value="DNA_brk_join_enz"/>
</dbReference>
<keyword evidence="2" id="KW-0229">DNA integration</keyword>
<dbReference type="InterPro" id="IPR002104">
    <property type="entry name" value="Integrase_catalytic"/>
</dbReference>
<sequence>MEVLDLWKRNLARTKSQRTTSTYVRHVVSFLRAVEVHDEESLLKLSSSQIFKYVDSSTLGPSSLLANLSALKHFFRFLVRRDYIDRERYTDIEQAIEEIREELNTKKNPRFPKALTREEVDRIFNAVRGKKYERIYSLFLYSGIRLGEFENLGRKSFYLDKSGILWIKLDPHMTKRSRGRLTPVLAPSRDETYRVTGKLLRWIENYEENFSVKRGVLQVYTDRLSKRLGIPFSVHSFRHTYITNLVNSGFPVEVVKEFAGHSNIKTTIETYYRFSQRRAEELVRNFLGGE</sequence>
<feature type="domain" description="Tyr recombinase" evidence="6">
    <location>
        <begin position="110"/>
        <end position="284"/>
    </location>
</feature>
<organism evidence="8">
    <name type="scientific">Aquifex aeolicus</name>
    <dbReference type="NCBI Taxonomy" id="63363"/>
    <lineage>
        <taxon>Bacteria</taxon>
        <taxon>Pseudomonadati</taxon>
        <taxon>Aquificota</taxon>
        <taxon>Aquificia</taxon>
        <taxon>Aquificales</taxon>
        <taxon>Aquificaceae</taxon>
        <taxon>Aquifex</taxon>
    </lineage>
</organism>
<dbReference type="PROSITE" id="PS51898">
    <property type="entry name" value="TYR_RECOMBINASE"/>
    <property type="match status" value="1"/>
</dbReference>
<dbReference type="InterPro" id="IPR004107">
    <property type="entry name" value="Integrase_SAM-like_N"/>
</dbReference>
<dbReference type="InterPro" id="IPR044068">
    <property type="entry name" value="CB"/>
</dbReference>
<dbReference type="PANTHER" id="PTHR30349">
    <property type="entry name" value="PHAGE INTEGRASE-RELATED"/>
    <property type="match status" value="1"/>
</dbReference>
<evidence type="ECO:0000256" key="3">
    <source>
        <dbReference type="ARBA" id="ARBA00023125"/>
    </source>
</evidence>
<evidence type="ECO:0000259" key="7">
    <source>
        <dbReference type="PROSITE" id="PS51900"/>
    </source>
</evidence>
<keyword evidence="3 5" id="KW-0238">DNA-binding</keyword>
<proteinExistence type="predicted"/>
<evidence type="ECO:0000256" key="5">
    <source>
        <dbReference type="PROSITE-ProRule" id="PRU01248"/>
    </source>
</evidence>
<keyword evidence="4" id="KW-0233">DNA recombination</keyword>
<dbReference type="Gene3D" id="1.10.150.130">
    <property type="match status" value="1"/>
</dbReference>
<dbReference type="InterPro" id="IPR050090">
    <property type="entry name" value="Tyrosine_recombinase_XerCD"/>
</dbReference>
<dbReference type="Proteomes" id="UP000885792">
    <property type="component" value="Unassembled WGS sequence"/>
</dbReference>
<dbReference type="SUPFAM" id="SSF56349">
    <property type="entry name" value="DNA breaking-rejoining enzymes"/>
    <property type="match status" value="1"/>
</dbReference>
<accession>A0A7C5L3P1</accession>
<dbReference type="PANTHER" id="PTHR30349:SF81">
    <property type="entry name" value="TYROSINE RECOMBINASE XERC"/>
    <property type="match status" value="1"/>
</dbReference>
<dbReference type="CDD" id="cd00397">
    <property type="entry name" value="DNA_BRE_C"/>
    <property type="match status" value="1"/>
</dbReference>
<evidence type="ECO:0000256" key="1">
    <source>
        <dbReference type="ARBA" id="ARBA00022829"/>
    </source>
</evidence>
<gene>
    <name evidence="8" type="ORF">ENJ61_06435</name>
</gene>
<dbReference type="PROSITE" id="PS51900">
    <property type="entry name" value="CB"/>
    <property type="match status" value="1"/>
</dbReference>
<dbReference type="AlphaFoldDB" id="A0A7C5L3P1"/>
<reference evidence="8" key="1">
    <citation type="journal article" date="2020" name="mSystems">
        <title>Genome- and Community-Level Interaction Insights into Carbon Utilization and Element Cycling Functions of Hydrothermarchaeota in Hydrothermal Sediment.</title>
        <authorList>
            <person name="Zhou Z."/>
            <person name="Liu Y."/>
            <person name="Xu W."/>
            <person name="Pan J."/>
            <person name="Luo Z.H."/>
            <person name="Li M."/>
        </authorList>
    </citation>
    <scope>NUCLEOTIDE SEQUENCE [LARGE SCALE GENOMIC DNA]</scope>
    <source>
        <strain evidence="8">HyVt-501</strain>
    </source>
</reference>
<dbReference type="GO" id="GO:0006310">
    <property type="term" value="P:DNA recombination"/>
    <property type="evidence" value="ECO:0007669"/>
    <property type="project" value="UniProtKB-KW"/>
</dbReference>
<evidence type="ECO:0000313" key="8">
    <source>
        <dbReference type="EMBL" id="HHJ64529.1"/>
    </source>
</evidence>
<dbReference type="EMBL" id="DRNB01000232">
    <property type="protein sequence ID" value="HHJ64529.1"/>
    <property type="molecule type" value="Genomic_DNA"/>
</dbReference>
<dbReference type="GO" id="GO:0003677">
    <property type="term" value="F:DNA binding"/>
    <property type="evidence" value="ECO:0007669"/>
    <property type="project" value="UniProtKB-UniRule"/>
</dbReference>